<gene>
    <name evidence="5" type="ORF">X975_06304</name>
</gene>
<dbReference type="OMA" id="WSKDKNI"/>
<keyword evidence="1" id="KW-0677">Repeat</keyword>
<sequence length="110" mass="11939">MNNNYALLFTYTLPDEAGVYTCIATNNVGSVEQKFNLTVLVPPVLNNFKNGDNLSIVAGSSNKLYCSAQGIPVPDIVWSKDKNIISNSEVIHIKDGILEILEADISHNGT</sequence>
<evidence type="ECO:0000259" key="4">
    <source>
        <dbReference type="PROSITE" id="PS50835"/>
    </source>
</evidence>
<dbReference type="InterPro" id="IPR007110">
    <property type="entry name" value="Ig-like_dom"/>
</dbReference>
<keyword evidence="3" id="KW-0393">Immunoglobulin domain</keyword>
<dbReference type="Proteomes" id="UP000054359">
    <property type="component" value="Unassembled WGS sequence"/>
</dbReference>
<evidence type="ECO:0000256" key="3">
    <source>
        <dbReference type="ARBA" id="ARBA00023319"/>
    </source>
</evidence>
<dbReference type="AlphaFoldDB" id="A0A087U6R3"/>
<keyword evidence="2" id="KW-1015">Disulfide bond</keyword>
<dbReference type="InterPro" id="IPR051170">
    <property type="entry name" value="Neural/epithelial_adhesion"/>
</dbReference>
<evidence type="ECO:0000313" key="5">
    <source>
        <dbReference type="EMBL" id="KFM73052.1"/>
    </source>
</evidence>
<dbReference type="SUPFAM" id="SSF48726">
    <property type="entry name" value="Immunoglobulin"/>
    <property type="match status" value="2"/>
</dbReference>
<dbReference type="InterPro" id="IPR013783">
    <property type="entry name" value="Ig-like_fold"/>
</dbReference>
<evidence type="ECO:0000313" key="6">
    <source>
        <dbReference type="Proteomes" id="UP000054359"/>
    </source>
</evidence>
<feature type="domain" description="Ig-like" evidence="4">
    <location>
        <begin position="42"/>
        <end position="110"/>
    </location>
</feature>
<dbReference type="Gene3D" id="2.60.40.10">
    <property type="entry name" value="Immunoglobulins"/>
    <property type="match status" value="2"/>
</dbReference>
<keyword evidence="6" id="KW-1185">Reference proteome</keyword>
<dbReference type="Pfam" id="PF07679">
    <property type="entry name" value="I-set"/>
    <property type="match status" value="2"/>
</dbReference>
<dbReference type="PANTHER" id="PTHR12231:SF253">
    <property type="entry name" value="DPR-INTERACTING PROTEIN ETA, ISOFORM B-RELATED"/>
    <property type="match status" value="1"/>
</dbReference>
<name>A0A087U6R3_STEMI</name>
<accession>A0A087U6R3</accession>
<protein>
    <submittedName>
        <fullName evidence="5">Hemicentin-2</fullName>
    </submittedName>
</protein>
<reference evidence="5 6" key="1">
    <citation type="submission" date="2013-11" db="EMBL/GenBank/DDBJ databases">
        <title>Genome sequencing of Stegodyphus mimosarum.</title>
        <authorList>
            <person name="Bechsgaard J."/>
        </authorList>
    </citation>
    <scope>NUCLEOTIDE SEQUENCE [LARGE SCALE GENOMIC DNA]</scope>
</reference>
<organism evidence="5 6">
    <name type="scientific">Stegodyphus mimosarum</name>
    <name type="common">African social velvet spider</name>
    <dbReference type="NCBI Taxonomy" id="407821"/>
    <lineage>
        <taxon>Eukaryota</taxon>
        <taxon>Metazoa</taxon>
        <taxon>Ecdysozoa</taxon>
        <taxon>Arthropoda</taxon>
        <taxon>Chelicerata</taxon>
        <taxon>Arachnida</taxon>
        <taxon>Araneae</taxon>
        <taxon>Araneomorphae</taxon>
        <taxon>Entelegynae</taxon>
        <taxon>Eresoidea</taxon>
        <taxon>Eresidae</taxon>
        <taxon>Stegodyphus</taxon>
    </lineage>
</organism>
<dbReference type="PANTHER" id="PTHR12231">
    <property type="entry name" value="CTX-RELATED TYPE I TRANSMEMBRANE PROTEIN"/>
    <property type="match status" value="1"/>
</dbReference>
<dbReference type="InterPro" id="IPR036179">
    <property type="entry name" value="Ig-like_dom_sf"/>
</dbReference>
<dbReference type="STRING" id="407821.A0A087U6R3"/>
<evidence type="ECO:0000256" key="1">
    <source>
        <dbReference type="ARBA" id="ARBA00022737"/>
    </source>
</evidence>
<dbReference type="OrthoDB" id="5969272at2759"/>
<dbReference type="EMBL" id="KK118472">
    <property type="protein sequence ID" value="KFM73052.1"/>
    <property type="molecule type" value="Genomic_DNA"/>
</dbReference>
<dbReference type="InterPro" id="IPR013098">
    <property type="entry name" value="Ig_I-set"/>
</dbReference>
<dbReference type="PROSITE" id="PS50835">
    <property type="entry name" value="IG_LIKE"/>
    <property type="match status" value="1"/>
</dbReference>
<evidence type="ECO:0000256" key="2">
    <source>
        <dbReference type="ARBA" id="ARBA00023157"/>
    </source>
</evidence>
<feature type="non-terminal residue" evidence="5">
    <location>
        <position position="110"/>
    </location>
</feature>
<proteinExistence type="predicted"/>